<protein>
    <submittedName>
        <fullName evidence="2">Uncharacterized protein</fullName>
    </submittedName>
</protein>
<reference evidence="2" key="1">
    <citation type="submission" date="2022-02" db="EMBL/GenBank/DDBJ databases">
        <title>Towards deciphering the DNA virus diversity associated with rodent species in the families Cricetidae and Heteromyidae.</title>
        <authorList>
            <person name="Lund M."/>
            <person name="Larsen B.B."/>
            <person name="Gryseels S."/>
            <person name="Kraberger S."/>
            <person name="Rowsey D.M."/>
            <person name="Steger L."/>
            <person name="Yule K.M."/>
            <person name="Upham N.S."/>
            <person name="Worobey M."/>
            <person name="Van Doorslaer K."/>
            <person name="Varsani A."/>
        </authorList>
    </citation>
    <scope>NUCLEOTIDE SEQUENCE</scope>
    <source>
        <strain evidence="2">UA08Rod_6476</strain>
    </source>
</reference>
<keyword evidence="1" id="KW-0812">Transmembrane</keyword>
<name>A0A976N0Y9_9VIRU</name>
<evidence type="ECO:0000256" key="1">
    <source>
        <dbReference type="SAM" id="Phobius"/>
    </source>
</evidence>
<evidence type="ECO:0000313" key="2">
    <source>
        <dbReference type="EMBL" id="UPW40854.1"/>
    </source>
</evidence>
<organism evidence="2">
    <name type="scientific">Sigmofec virus UA08Rod_6476</name>
    <dbReference type="NCBI Taxonomy" id="2929231"/>
    <lineage>
        <taxon>Viruses</taxon>
        <taxon>Monodnaviria</taxon>
        <taxon>Sangervirae</taxon>
        <taxon>Phixviricota</taxon>
        <taxon>Malgrandaviricetes</taxon>
        <taxon>Petitvirales</taxon>
        <taxon>Microviridae</taxon>
    </lineage>
</organism>
<feature type="transmembrane region" description="Helical" evidence="1">
    <location>
        <begin position="6"/>
        <end position="27"/>
    </location>
</feature>
<keyword evidence="1" id="KW-0472">Membrane</keyword>
<accession>A0A976N0Y9</accession>
<proteinExistence type="predicted"/>
<keyword evidence="1" id="KW-1133">Transmembrane helix</keyword>
<sequence length="209" mass="23392">MIDQLLDYIPILISFISGISAVLSAFYMRARGKSIDTEVKSMYSYLKPDDKKKVVTQTFSPLVTQYRLNKVTGELEEVDEKLDVDKLIASHMDSTLHAMLDKYTPIEVTDEIEGRIYGIEDKLLSLTDALNTLEDVRDELKLGDKASITEVYEALEQQRAAELGLLKQQQAAKLEKPKAPTLDERLEALNKQLDELKAAASKPAGDDNA</sequence>
<dbReference type="EMBL" id="OM869508">
    <property type="protein sequence ID" value="UPW40854.1"/>
    <property type="molecule type" value="Genomic_DNA"/>
</dbReference>